<evidence type="ECO:0000256" key="7">
    <source>
        <dbReference type="ARBA" id="ARBA00022723"/>
    </source>
</evidence>
<dbReference type="AlphaFoldDB" id="B4MU21"/>
<dbReference type="FunFam" id="3.40.630.10:FF:000040">
    <property type="entry name" value="zinc carboxypeptidase"/>
    <property type="match status" value="1"/>
</dbReference>
<keyword evidence="7" id="KW-0479">Metal-binding</keyword>
<keyword evidence="16" id="KW-1185">Reference proteome</keyword>
<evidence type="ECO:0000256" key="8">
    <source>
        <dbReference type="ARBA" id="ARBA00022801"/>
    </source>
</evidence>
<dbReference type="PROSITE" id="PS52035">
    <property type="entry name" value="PEPTIDASE_M14"/>
    <property type="match status" value="1"/>
</dbReference>
<name>B4MU21_DROWI</name>
<organism evidence="15 16">
    <name type="scientific">Drosophila willistoni</name>
    <name type="common">Fruit fly</name>
    <dbReference type="NCBI Taxonomy" id="7260"/>
    <lineage>
        <taxon>Eukaryota</taxon>
        <taxon>Metazoa</taxon>
        <taxon>Ecdysozoa</taxon>
        <taxon>Arthropoda</taxon>
        <taxon>Hexapoda</taxon>
        <taxon>Insecta</taxon>
        <taxon>Pterygota</taxon>
        <taxon>Neoptera</taxon>
        <taxon>Endopterygota</taxon>
        <taxon>Diptera</taxon>
        <taxon>Brachycera</taxon>
        <taxon>Muscomorpha</taxon>
        <taxon>Ephydroidea</taxon>
        <taxon>Drosophilidae</taxon>
        <taxon>Drosophila</taxon>
        <taxon>Sophophora</taxon>
    </lineage>
</organism>
<dbReference type="EMBL" id="CH963852">
    <property type="protein sequence ID" value="EDW75610.2"/>
    <property type="molecule type" value="Genomic_DNA"/>
</dbReference>
<keyword evidence="6" id="KW-0645">Protease</keyword>
<evidence type="ECO:0000313" key="16">
    <source>
        <dbReference type="Proteomes" id="UP000007798"/>
    </source>
</evidence>
<evidence type="ECO:0000256" key="2">
    <source>
        <dbReference type="ARBA" id="ARBA00004613"/>
    </source>
</evidence>
<evidence type="ECO:0000256" key="5">
    <source>
        <dbReference type="ARBA" id="ARBA00022645"/>
    </source>
</evidence>
<proteinExistence type="inferred from homology"/>
<evidence type="ECO:0000256" key="11">
    <source>
        <dbReference type="ARBA" id="ARBA00023157"/>
    </source>
</evidence>
<evidence type="ECO:0000256" key="3">
    <source>
        <dbReference type="ARBA" id="ARBA00005988"/>
    </source>
</evidence>
<dbReference type="SMART" id="SM00631">
    <property type="entry name" value="Zn_pept"/>
    <property type="match status" value="1"/>
</dbReference>
<dbReference type="PROSITE" id="PS00132">
    <property type="entry name" value="CARBOXYPEPT_ZN_1"/>
    <property type="match status" value="1"/>
</dbReference>
<dbReference type="PANTHER" id="PTHR11705:SF123">
    <property type="entry name" value="PEPTIDASE M14 CARBOXYPEPTIDASE A DOMAIN-CONTAINING PROTEIN-RELATED"/>
    <property type="match status" value="1"/>
</dbReference>
<evidence type="ECO:0000259" key="14">
    <source>
        <dbReference type="PROSITE" id="PS52035"/>
    </source>
</evidence>
<keyword evidence="8" id="KW-0378">Hydrolase</keyword>
<dbReference type="KEGG" id="dwi:6641537"/>
<gene>
    <name evidence="15" type="primary">Dwil\GK23953</name>
    <name evidence="15" type="ORF">Dwil_GK23953</name>
</gene>
<protein>
    <recommendedName>
        <fullName evidence="14">Peptidase M14 domain-containing protein</fullName>
    </recommendedName>
</protein>
<dbReference type="GO" id="GO:0004181">
    <property type="term" value="F:metallocarboxypeptidase activity"/>
    <property type="evidence" value="ECO:0007669"/>
    <property type="project" value="InterPro"/>
</dbReference>
<dbReference type="eggNOG" id="KOG2650">
    <property type="taxonomic scope" value="Eukaryota"/>
</dbReference>
<dbReference type="InterPro" id="IPR000834">
    <property type="entry name" value="Peptidase_M14"/>
</dbReference>
<keyword evidence="10" id="KW-0482">Metalloprotease</keyword>
<keyword evidence="11" id="KW-1015">Disulfide bond</keyword>
<keyword evidence="4" id="KW-0964">Secreted</keyword>
<comment type="function">
    <text evidence="12">Involved in the digestion of the blood meal.</text>
</comment>
<sequence>MHVMVNPIEDRTFRSLTYMTGLEVEVFIPNVQKLIDDEQPLEERYNSDFNWKRYHNLEEIYAWLDKILIDYANVTEGLVIGQSYEGRDIRAVKISHNTGKPAIFIESTIHAREWITVATATWFINELLTSDNSQVRELAENYDWYVVPVLNVDGFVYTHTNNRLWRKTRQPNANSDCIGTDGNRNFDAHWMENGGASDEPCEDRYAGSAPFSEPETEALSEFVASIKDDLRIYLAFHSYSQFLLYPYGHSEEEIPQNKEDLEAIGDVFTSAIRNLAYGTEYTHGTTANLLYIASGSSIDWAYSELDIQLAFLIEFRDTGRYGQVLPPAYIIPNAEEILAGLIALVDKAKDLNYI</sequence>
<dbReference type="SUPFAM" id="SSF53187">
    <property type="entry name" value="Zn-dependent exopeptidases"/>
    <property type="match status" value="1"/>
</dbReference>
<comment type="cofactor">
    <cofactor evidence="1">
        <name>Zn(2+)</name>
        <dbReference type="ChEBI" id="CHEBI:29105"/>
    </cofactor>
</comment>
<evidence type="ECO:0000313" key="15">
    <source>
        <dbReference type="EMBL" id="EDW75610.2"/>
    </source>
</evidence>
<dbReference type="Pfam" id="PF02244">
    <property type="entry name" value="Propep_M14"/>
    <property type="match status" value="1"/>
</dbReference>
<dbReference type="GO" id="GO:0008270">
    <property type="term" value="F:zinc ion binding"/>
    <property type="evidence" value="ECO:0007669"/>
    <property type="project" value="InterPro"/>
</dbReference>
<accession>B4MU21</accession>
<dbReference type="InterPro" id="IPR003146">
    <property type="entry name" value="M14A_act_pep"/>
</dbReference>
<dbReference type="PRINTS" id="PR00765">
    <property type="entry name" value="CRBOXYPTASEA"/>
</dbReference>
<keyword evidence="9" id="KW-0862">Zinc</keyword>
<dbReference type="Proteomes" id="UP000007798">
    <property type="component" value="Unassembled WGS sequence"/>
</dbReference>
<dbReference type="Gene3D" id="3.40.630.10">
    <property type="entry name" value="Zn peptidases"/>
    <property type="match status" value="1"/>
</dbReference>
<dbReference type="CDD" id="cd03860">
    <property type="entry name" value="M14_CP_A-B_like"/>
    <property type="match status" value="1"/>
</dbReference>
<dbReference type="GO" id="GO:0006508">
    <property type="term" value="P:proteolysis"/>
    <property type="evidence" value="ECO:0007669"/>
    <property type="project" value="UniProtKB-KW"/>
</dbReference>
<dbReference type="PANTHER" id="PTHR11705">
    <property type="entry name" value="PROTEASE FAMILY M14 CARBOXYPEPTIDASE A,B"/>
    <property type="match status" value="1"/>
</dbReference>
<dbReference type="InterPro" id="IPR057246">
    <property type="entry name" value="CARBOXYPEPT_ZN_1"/>
</dbReference>
<evidence type="ECO:0000256" key="10">
    <source>
        <dbReference type="ARBA" id="ARBA00023049"/>
    </source>
</evidence>
<feature type="active site" description="Proton donor/acceptor" evidence="13">
    <location>
        <position position="314"/>
    </location>
</feature>
<dbReference type="GO" id="GO:0005615">
    <property type="term" value="C:extracellular space"/>
    <property type="evidence" value="ECO:0007669"/>
    <property type="project" value="TreeGrafter"/>
</dbReference>
<evidence type="ECO:0000256" key="13">
    <source>
        <dbReference type="PROSITE-ProRule" id="PRU01379"/>
    </source>
</evidence>
<dbReference type="HOGENOM" id="CLU_019326_2_1_1"/>
<evidence type="ECO:0000256" key="12">
    <source>
        <dbReference type="ARBA" id="ARBA00057299"/>
    </source>
</evidence>
<evidence type="ECO:0000256" key="9">
    <source>
        <dbReference type="ARBA" id="ARBA00022833"/>
    </source>
</evidence>
<comment type="similarity">
    <text evidence="3 13">Belongs to the peptidase M14 family.</text>
</comment>
<comment type="subcellular location">
    <subcellularLocation>
        <location evidence="2">Secreted</location>
    </subcellularLocation>
</comment>
<dbReference type="InParanoid" id="B4MU21"/>
<dbReference type="OrthoDB" id="3626597at2759"/>
<dbReference type="SUPFAM" id="SSF54897">
    <property type="entry name" value="Protease propeptides/inhibitors"/>
    <property type="match status" value="1"/>
</dbReference>
<evidence type="ECO:0000256" key="6">
    <source>
        <dbReference type="ARBA" id="ARBA00022670"/>
    </source>
</evidence>
<dbReference type="SMR" id="B4MU21"/>
<feature type="domain" description="Peptidase M14" evidence="14">
    <location>
        <begin position="53"/>
        <end position="348"/>
    </location>
</feature>
<dbReference type="MEROPS" id="M14.A10"/>
<evidence type="ECO:0000256" key="4">
    <source>
        <dbReference type="ARBA" id="ARBA00022525"/>
    </source>
</evidence>
<keyword evidence="5" id="KW-0121">Carboxypeptidase</keyword>
<evidence type="ECO:0000256" key="1">
    <source>
        <dbReference type="ARBA" id="ARBA00001947"/>
    </source>
</evidence>
<reference evidence="15 16" key="1">
    <citation type="journal article" date="2007" name="Nature">
        <title>Evolution of genes and genomes on the Drosophila phylogeny.</title>
        <authorList>
            <consortium name="Drosophila 12 Genomes Consortium"/>
            <person name="Clark A.G."/>
            <person name="Eisen M.B."/>
            <person name="Smith D.R."/>
            <person name="Bergman C.M."/>
            <person name="Oliver B."/>
            <person name="Markow T.A."/>
            <person name="Kaufman T.C."/>
            <person name="Kellis M."/>
            <person name="Gelbart W."/>
            <person name="Iyer V.N."/>
            <person name="Pollard D.A."/>
            <person name="Sackton T.B."/>
            <person name="Larracuente A.M."/>
            <person name="Singh N.D."/>
            <person name="Abad J.P."/>
            <person name="Abt D.N."/>
            <person name="Adryan B."/>
            <person name="Aguade M."/>
            <person name="Akashi H."/>
            <person name="Anderson W.W."/>
            <person name="Aquadro C.F."/>
            <person name="Ardell D.H."/>
            <person name="Arguello R."/>
            <person name="Artieri C.G."/>
            <person name="Barbash D.A."/>
            <person name="Barker D."/>
            <person name="Barsanti P."/>
            <person name="Batterham P."/>
            <person name="Batzoglou S."/>
            <person name="Begun D."/>
            <person name="Bhutkar A."/>
            <person name="Blanco E."/>
            <person name="Bosak S.A."/>
            <person name="Bradley R.K."/>
            <person name="Brand A.D."/>
            <person name="Brent M.R."/>
            <person name="Brooks A.N."/>
            <person name="Brown R.H."/>
            <person name="Butlin R.K."/>
            <person name="Caggese C."/>
            <person name="Calvi B.R."/>
            <person name="Bernardo de Carvalho A."/>
            <person name="Caspi A."/>
            <person name="Castrezana S."/>
            <person name="Celniker S.E."/>
            <person name="Chang J.L."/>
            <person name="Chapple C."/>
            <person name="Chatterji S."/>
            <person name="Chinwalla A."/>
            <person name="Civetta A."/>
            <person name="Clifton S.W."/>
            <person name="Comeron J.M."/>
            <person name="Costello J.C."/>
            <person name="Coyne J.A."/>
            <person name="Daub J."/>
            <person name="David R.G."/>
            <person name="Delcher A.L."/>
            <person name="Delehaunty K."/>
            <person name="Do C.B."/>
            <person name="Ebling H."/>
            <person name="Edwards K."/>
            <person name="Eickbush T."/>
            <person name="Evans J.D."/>
            <person name="Filipski A."/>
            <person name="Findeiss S."/>
            <person name="Freyhult E."/>
            <person name="Fulton L."/>
            <person name="Fulton R."/>
            <person name="Garcia A.C."/>
            <person name="Gardiner A."/>
            <person name="Garfield D.A."/>
            <person name="Garvin B.E."/>
            <person name="Gibson G."/>
            <person name="Gilbert D."/>
            <person name="Gnerre S."/>
            <person name="Godfrey J."/>
            <person name="Good R."/>
            <person name="Gotea V."/>
            <person name="Gravely B."/>
            <person name="Greenberg A.J."/>
            <person name="Griffiths-Jones S."/>
            <person name="Gross S."/>
            <person name="Guigo R."/>
            <person name="Gustafson E.A."/>
            <person name="Haerty W."/>
            <person name="Hahn M.W."/>
            <person name="Halligan D.L."/>
            <person name="Halpern A.L."/>
            <person name="Halter G.M."/>
            <person name="Han M.V."/>
            <person name="Heger A."/>
            <person name="Hillier L."/>
            <person name="Hinrichs A.S."/>
            <person name="Holmes I."/>
            <person name="Hoskins R.A."/>
            <person name="Hubisz M.J."/>
            <person name="Hultmark D."/>
            <person name="Huntley M.A."/>
            <person name="Jaffe D.B."/>
            <person name="Jagadeeshan S."/>
            <person name="Jeck W.R."/>
            <person name="Johnson J."/>
            <person name="Jones C.D."/>
            <person name="Jordan W.C."/>
            <person name="Karpen G.H."/>
            <person name="Kataoka E."/>
            <person name="Keightley P.D."/>
            <person name="Kheradpour P."/>
            <person name="Kirkness E.F."/>
            <person name="Koerich L.B."/>
            <person name="Kristiansen K."/>
            <person name="Kudrna D."/>
            <person name="Kulathinal R.J."/>
            <person name="Kumar S."/>
            <person name="Kwok R."/>
            <person name="Lander E."/>
            <person name="Langley C.H."/>
            <person name="Lapoint R."/>
            <person name="Lazzaro B.P."/>
            <person name="Lee S.J."/>
            <person name="Levesque L."/>
            <person name="Li R."/>
            <person name="Lin C.F."/>
            <person name="Lin M.F."/>
            <person name="Lindblad-Toh K."/>
            <person name="Llopart A."/>
            <person name="Long M."/>
            <person name="Low L."/>
            <person name="Lozovsky E."/>
            <person name="Lu J."/>
            <person name="Luo M."/>
            <person name="Machado C.A."/>
            <person name="Makalowski W."/>
            <person name="Marzo M."/>
            <person name="Matsuda M."/>
            <person name="Matzkin L."/>
            <person name="McAllister B."/>
            <person name="McBride C.S."/>
            <person name="McKernan B."/>
            <person name="McKernan K."/>
            <person name="Mendez-Lago M."/>
            <person name="Minx P."/>
            <person name="Mollenhauer M.U."/>
            <person name="Montooth K."/>
            <person name="Mount S.M."/>
            <person name="Mu X."/>
            <person name="Myers E."/>
            <person name="Negre B."/>
            <person name="Newfeld S."/>
            <person name="Nielsen R."/>
            <person name="Noor M.A."/>
            <person name="O'Grady P."/>
            <person name="Pachter L."/>
            <person name="Papaceit M."/>
            <person name="Parisi M.J."/>
            <person name="Parisi M."/>
            <person name="Parts L."/>
            <person name="Pedersen J.S."/>
            <person name="Pesole G."/>
            <person name="Phillippy A.M."/>
            <person name="Ponting C.P."/>
            <person name="Pop M."/>
            <person name="Porcelli D."/>
            <person name="Powell J.R."/>
            <person name="Prohaska S."/>
            <person name="Pruitt K."/>
            <person name="Puig M."/>
            <person name="Quesneville H."/>
            <person name="Ram K.R."/>
            <person name="Rand D."/>
            <person name="Rasmussen M.D."/>
            <person name="Reed L.K."/>
            <person name="Reenan R."/>
            <person name="Reily A."/>
            <person name="Remington K.A."/>
            <person name="Rieger T.T."/>
            <person name="Ritchie M.G."/>
            <person name="Robin C."/>
            <person name="Rogers Y.H."/>
            <person name="Rohde C."/>
            <person name="Rozas J."/>
            <person name="Rubenfield M.J."/>
            <person name="Ruiz A."/>
            <person name="Russo S."/>
            <person name="Salzberg S.L."/>
            <person name="Sanchez-Gracia A."/>
            <person name="Saranga D.J."/>
            <person name="Sato H."/>
            <person name="Schaeffer S.W."/>
            <person name="Schatz M.C."/>
            <person name="Schlenke T."/>
            <person name="Schwartz R."/>
            <person name="Segarra C."/>
            <person name="Singh R.S."/>
            <person name="Sirot L."/>
            <person name="Sirota M."/>
            <person name="Sisneros N.B."/>
            <person name="Smith C.D."/>
            <person name="Smith T.F."/>
            <person name="Spieth J."/>
            <person name="Stage D.E."/>
            <person name="Stark A."/>
            <person name="Stephan W."/>
            <person name="Strausberg R.L."/>
            <person name="Strempel S."/>
            <person name="Sturgill D."/>
            <person name="Sutton G."/>
            <person name="Sutton G.G."/>
            <person name="Tao W."/>
            <person name="Teichmann S."/>
            <person name="Tobari Y.N."/>
            <person name="Tomimura Y."/>
            <person name="Tsolas J.M."/>
            <person name="Valente V.L."/>
            <person name="Venter E."/>
            <person name="Venter J.C."/>
            <person name="Vicario S."/>
            <person name="Vieira F.G."/>
            <person name="Vilella A.J."/>
            <person name="Villasante A."/>
            <person name="Walenz B."/>
            <person name="Wang J."/>
            <person name="Wasserman M."/>
            <person name="Watts T."/>
            <person name="Wilson D."/>
            <person name="Wilson R.K."/>
            <person name="Wing R.A."/>
            <person name="Wolfner M.F."/>
            <person name="Wong A."/>
            <person name="Wong G.K."/>
            <person name="Wu C.I."/>
            <person name="Wu G."/>
            <person name="Yamamoto D."/>
            <person name="Yang H.P."/>
            <person name="Yang S.P."/>
            <person name="Yorke J.A."/>
            <person name="Yoshida K."/>
            <person name="Zdobnov E."/>
            <person name="Zhang P."/>
            <person name="Zhang Y."/>
            <person name="Zimin A.V."/>
            <person name="Baldwin J."/>
            <person name="Abdouelleil A."/>
            <person name="Abdulkadir J."/>
            <person name="Abebe A."/>
            <person name="Abera B."/>
            <person name="Abreu J."/>
            <person name="Acer S.C."/>
            <person name="Aftuck L."/>
            <person name="Alexander A."/>
            <person name="An P."/>
            <person name="Anderson E."/>
            <person name="Anderson S."/>
            <person name="Arachi H."/>
            <person name="Azer M."/>
            <person name="Bachantsang P."/>
            <person name="Barry A."/>
            <person name="Bayul T."/>
            <person name="Berlin A."/>
            <person name="Bessette D."/>
            <person name="Bloom T."/>
            <person name="Blye J."/>
            <person name="Boguslavskiy L."/>
            <person name="Bonnet C."/>
            <person name="Boukhgalter B."/>
            <person name="Bourzgui I."/>
            <person name="Brown A."/>
            <person name="Cahill P."/>
            <person name="Channer S."/>
            <person name="Cheshatsang Y."/>
            <person name="Chuda L."/>
            <person name="Citroen M."/>
            <person name="Collymore A."/>
            <person name="Cooke P."/>
            <person name="Costello M."/>
            <person name="D'Aco K."/>
            <person name="Daza R."/>
            <person name="De Haan G."/>
            <person name="DeGray S."/>
            <person name="DeMaso C."/>
            <person name="Dhargay N."/>
            <person name="Dooley K."/>
            <person name="Dooley E."/>
            <person name="Doricent M."/>
            <person name="Dorje P."/>
            <person name="Dorjee K."/>
            <person name="Dupes A."/>
            <person name="Elong R."/>
            <person name="Falk J."/>
            <person name="Farina A."/>
            <person name="Faro S."/>
            <person name="Ferguson D."/>
            <person name="Fisher S."/>
            <person name="Foley C.D."/>
            <person name="Franke A."/>
            <person name="Friedrich D."/>
            <person name="Gadbois L."/>
            <person name="Gearin G."/>
            <person name="Gearin C.R."/>
            <person name="Giannoukos G."/>
            <person name="Goode T."/>
            <person name="Graham J."/>
            <person name="Grandbois E."/>
            <person name="Grewal S."/>
            <person name="Gyaltsen K."/>
            <person name="Hafez N."/>
            <person name="Hagos B."/>
            <person name="Hall J."/>
            <person name="Henson C."/>
            <person name="Hollinger A."/>
            <person name="Honan T."/>
            <person name="Huard M.D."/>
            <person name="Hughes L."/>
            <person name="Hurhula B."/>
            <person name="Husby M.E."/>
            <person name="Kamat A."/>
            <person name="Kanga B."/>
            <person name="Kashin S."/>
            <person name="Khazanovich D."/>
            <person name="Kisner P."/>
            <person name="Lance K."/>
            <person name="Lara M."/>
            <person name="Lee W."/>
            <person name="Lennon N."/>
            <person name="Letendre F."/>
            <person name="LeVine R."/>
            <person name="Lipovsky A."/>
            <person name="Liu X."/>
            <person name="Liu J."/>
            <person name="Liu S."/>
            <person name="Lokyitsang T."/>
            <person name="Lokyitsang Y."/>
            <person name="Lubonja R."/>
            <person name="Lui A."/>
            <person name="MacDonald P."/>
            <person name="Magnisalis V."/>
            <person name="Maru K."/>
            <person name="Matthews C."/>
            <person name="McCusker W."/>
            <person name="McDonough S."/>
            <person name="Mehta T."/>
            <person name="Meldrim J."/>
            <person name="Meneus L."/>
            <person name="Mihai O."/>
            <person name="Mihalev A."/>
            <person name="Mihova T."/>
            <person name="Mittelman R."/>
            <person name="Mlenga V."/>
            <person name="Montmayeur A."/>
            <person name="Mulrain L."/>
            <person name="Navidi A."/>
            <person name="Naylor J."/>
            <person name="Negash T."/>
            <person name="Nguyen T."/>
            <person name="Nguyen N."/>
            <person name="Nicol R."/>
            <person name="Norbu C."/>
            <person name="Norbu N."/>
            <person name="Novod N."/>
            <person name="O'Neill B."/>
            <person name="Osman S."/>
            <person name="Markiewicz E."/>
            <person name="Oyono O.L."/>
            <person name="Patti C."/>
            <person name="Phunkhang P."/>
            <person name="Pierre F."/>
            <person name="Priest M."/>
            <person name="Raghuraman S."/>
            <person name="Rege F."/>
            <person name="Reyes R."/>
            <person name="Rise C."/>
            <person name="Rogov P."/>
            <person name="Ross K."/>
            <person name="Ryan E."/>
            <person name="Settipalli S."/>
            <person name="Shea T."/>
            <person name="Sherpa N."/>
            <person name="Shi L."/>
            <person name="Shih D."/>
            <person name="Sparrow T."/>
            <person name="Spaulding J."/>
            <person name="Stalker J."/>
            <person name="Stange-Thomann N."/>
            <person name="Stavropoulos S."/>
            <person name="Stone C."/>
            <person name="Strader C."/>
            <person name="Tesfaye S."/>
            <person name="Thomson T."/>
            <person name="Thoulutsang Y."/>
            <person name="Thoulutsang D."/>
            <person name="Topham K."/>
            <person name="Topping I."/>
            <person name="Tsamla T."/>
            <person name="Vassiliev H."/>
            <person name="Vo A."/>
            <person name="Wangchuk T."/>
            <person name="Wangdi T."/>
            <person name="Weiand M."/>
            <person name="Wilkinson J."/>
            <person name="Wilson A."/>
            <person name="Yadav S."/>
            <person name="Young G."/>
            <person name="Yu Q."/>
            <person name="Zembek L."/>
            <person name="Zhong D."/>
            <person name="Zimmer A."/>
            <person name="Zwirko Z."/>
            <person name="Jaffe D.B."/>
            <person name="Alvarez P."/>
            <person name="Brockman W."/>
            <person name="Butler J."/>
            <person name="Chin C."/>
            <person name="Gnerre S."/>
            <person name="Grabherr M."/>
            <person name="Kleber M."/>
            <person name="Mauceli E."/>
            <person name="MacCallum I."/>
        </authorList>
    </citation>
    <scope>NUCLEOTIDE SEQUENCE [LARGE SCALE GENOMIC DNA]</scope>
    <source>
        <strain evidence="16">Tucson 14030-0811.24</strain>
    </source>
</reference>
<dbReference type="Pfam" id="PF00246">
    <property type="entry name" value="Peptidase_M14"/>
    <property type="match status" value="1"/>
</dbReference>